<protein>
    <submittedName>
        <fullName evidence="1">Uncharacterized protein</fullName>
    </submittedName>
</protein>
<dbReference type="RefSeq" id="XP_007323678.1">
    <property type="nucleotide sequence ID" value="XM_007323616.1"/>
</dbReference>
<dbReference type="HOGENOM" id="CLU_2414655_0_0_1"/>
<sequence>MDQAELILLVNRNYTGTYTHNNRLIIQIVISNFHYNEVPRATMTSKLCWTYLRCKKYDLIIFPGFRKFFSSSTFCLEPASYEGFKLKVLQAS</sequence>
<reference evidence="1" key="1">
    <citation type="submission" date="2011-04" db="EMBL/GenBank/DDBJ databases">
        <title>Evolution of plant cell wall degrading machinery underlies the functional diversity of forest fungi.</title>
        <authorList>
            <consortium name="US DOE Joint Genome Institute (JGI-PGF)"/>
            <person name="Eastwood D.C."/>
            <person name="Floudas D."/>
            <person name="Binder M."/>
            <person name="Majcherczyk A."/>
            <person name="Schneider P."/>
            <person name="Aerts A."/>
            <person name="Asiegbu F.O."/>
            <person name="Baker S.E."/>
            <person name="Barry K."/>
            <person name="Bendiksby M."/>
            <person name="Blumentritt M."/>
            <person name="Coutinho P.M."/>
            <person name="Cullen D."/>
            <person name="Cullen D."/>
            <person name="Gathman A."/>
            <person name="Goodell B."/>
            <person name="Henrissat B."/>
            <person name="Ihrmark K."/>
            <person name="Kauserud H."/>
            <person name="Kohler A."/>
            <person name="LaButti K."/>
            <person name="Lapidus A."/>
            <person name="Lavin J.L."/>
            <person name="Lee Y.-H."/>
            <person name="Lindquist E."/>
            <person name="Lilly W."/>
            <person name="Lucas S."/>
            <person name="Morin E."/>
            <person name="Murat C."/>
            <person name="Oguiza J.A."/>
            <person name="Park J."/>
            <person name="Pisabarro A.G."/>
            <person name="Riley R."/>
            <person name="Rosling A."/>
            <person name="Salamov A."/>
            <person name="Schmidt O."/>
            <person name="Schmutz J."/>
            <person name="Skrede I."/>
            <person name="Stenlid J."/>
            <person name="Wiebenga A."/>
            <person name="Xie X."/>
            <person name="Kues U."/>
            <person name="Hibbett D.S."/>
            <person name="Hoffmeister D."/>
            <person name="Hogberg N."/>
            <person name="Martin F."/>
            <person name="Grigoriev I.V."/>
            <person name="Watkinson S.C."/>
        </authorList>
    </citation>
    <scope>NUCLEOTIDE SEQUENCE</scope>
    <source>
        <strain evidence="1">S7.9</strain>
    </source>
</reference>
<organism>
    <name type="scientific">Serpula lacrymans var. lacrymans (strain S7.9)</name>
    <name type="common">Dry rot fungus</name>
    <dbReference type="NCBI Taxonomy" id="578457"/>
    <lineage>
        <taxon>Eukaryota</taxon>
        <taxon>Fungi</taxon>
        <taxon>Dikarya</taxon>
        <taxon>Basidiomycota</taxon>
        <taxon>Agaricomycotina</taxon>
        <taxon>Agaricomycetes</taxon>
        <taxon>Agaricomycetidae</taxon>
        <taxon>Boletales</taxon>
        <taxon>Coniophorineae</taxon>
        <taxon>Serpulaceae</taxon>
        <taxon>Serpula</taxon>
    </lineage>
</organism>
<dbReference type="Proteomes" id="UP000008064">
    <property type="component" value="Unassembled WGS sequence"/>
</dbReference>
<name>F8PBA5_SERL9</name>
<accession>F8PBA5</accession>
<dbReference type="KEGG" id="sla:SERLADRAFT_402010"/>
<dbReference type="AlphaFoldDB" id="F8PBA5"/>
<proteinExistence type="predicted"/>
<gene>
    <name evidence="1" type="ORF">SERLADRAFT_402010</name>
</gene>
<dbReference type="GeneID" id="18812131"/>
<dbReference type="EMBL" id="GL945443">
    <property type="protein sequence ID" value="EGO19545.1"/>
    <property type="molecule type" value="Genomic_DNA"/>
</dbReference>
<evidence type="ECO:0000313" key="1">
    <source>
        <dbReference type="EMBL" id="EGO19545.1"/>
    </source>
</evidence>